<proteinExistence type="inferred from homology"/>
<evidence type="ECO:0000256" key="1">
    <source>
        <dbReference type="ARBA" id="ARBA00004141"/>
    </source>
</evidence>
<feature type="transmembrane region" description="Helical" evidence="6">
    <location>
        <begin position="18"/>
        <end position="40"/>
    </location>
</feature>
<dbReference type="PANTHER" id="PTHR12385:SF4">
    <property type="entry name" value="PROTEIN PNS1"/>
    <property type="match status" value="1"/>
</dbReference>
<evidence type="ECO:0000256" key="3">
    <source>
        <dbReference type="ARBA" id="ARBA00022692"/>
    </source>
</evidence>
<feature type="transmembrane region" description="Helical" evidence="6">
    <location>
        <begin position="47"/>
        <end position="68"/>
    </location>
</feature>
<feature type="transmembrane region" description="Helical" evidence="6">
    <location>
        <begin position="74"/>
        <end position="93"/>
    </location>
</feature>
<dbReference type="InterPro" id="IPR007603">
    <property type="entry name" value="Choline_transptr-like"/>
</dbReference>
<feature type="transmembrane region" description="Helical" evidence="6">
    <location>
        <begin position="223"/>
        <end position="246"/>
    </location>
</feature>
<keyword evidence="4 6" id="KW-1133">Transmembrane helix</keyword>
<comment type="function">
    <text evidence="6">Choline transporter.</text>
</comment>
<keyword evidence="8" id="KW-1185">Reference proteome</keyword>
<dbReference type="GO" id="GO:0005886">
    <property type="term" value="C:plasma membrane"/>
    <property type="evidence" value="ECO:0007669"/>
    <property type="project" value="UniProtKB-SubCell"/>
</dbReference>
<dbReference type="AlphaFoldDB" id="A0A448YZD9"/>
<dbReference type="OrthoDB" id="44736at2759"/>
<keyword evidence="5 6" id="KW-0472">Membrane</keyword>
<evidence type="ECO:0000313" key="8">
    <source>
        <dbReference type="Proteomes" id="UP000291116"/>
    </source>
</evidence>
<comment type="subcellular location">
    <subcellularLocation>
        <location evidence="6">Cell membrane</location>
        <topology evidence="6">Multi-pass membrane protein</topology>
    </subcellularLocation>
    <subcellularLocation>
        <location evidence="1">Membrane</location>
        <topology evidence="1">Multi-pass membrane protein</topology>
    </subcellularLocation>
</comment>
<feature type="transmembrane region" description="Helical" evidence="6">
    <location>
        <begin position="156"/>
        <end position="174"/>
    </location>
</feature>
<evidence type="ECO:0000256" key="6">
    <source>
        <dbReference type="RuleBase" id="RU368066"/>
    </source>
</evidence>
<gene>
    <name evidence="7" type="ORF">PSNMU_V1.4_AUG-EV-PASAV3_0018710</name>
</gene>
<dbReference type="Proteomes" id="UP000291116">
    <property type="component" value="Unassembled WGS sequence"/>
</dbReference>
<evidence type="ECO:0000256" key="2">
    <source>
        <dbReference type="ARBA" id="ARBA00007168"/>
    </source>
</evidence>
<evidence type="ECO:0000256" key="4">
    <source>
        <dbReference type="ARBA" id="ARBA00022989"/>
    </source>
</evidence>
<evidence type="ECO:0000256" key="5">
    <source>
        <dbReference type="ARBA" id="ARBA00023136"/>
    </source>
</evidence>
<name>A0A448YZD9_9STRA</name>
<sequence length="430" mass="48499">MIKDYSENVPDNIDRKTILFFVTLVGSTMVLSSILINILLGAFASMLIQISLVLPPISLFVTAVVSLVTFNVPVAFFSFIMSVMGIYFAFMVWNKIPFAAANLKIALSAIGDNHGLWILAYAVSIKAYIWVLLWFAAVTEIVEYHTFWVQDSNDRVSTQGYVVAFVMILSLCWTNQVLNNIFHTTIAGVVGTWWFDPEQRIQRRPGHCGCSPAIFDSWFRSSFYSFGSICFGSLLVGILQVLHLIVRCGRKNRNEQRLRGRDQPNTSDFLFCLLEFLVEKMEFMMEYFNSWAFVYVGLYGYDYWSAGKKVTTLFRERGWSVILNDQLVVRSLSMMSLLIGLLAGLFGVVLGFFVLDLTGALSSAIAIFFFGAMLGRASCQVLFGVVTSAVDTVVVCFAESPNQLKNHHDPELFRDLVDAWRKAYPEECGF</sequence>
<dbReference type="EMBL" id="CAACVS010000048">
    <property type="protein sequence ID" value="VEU35124.1"/>
    <property type="molecule type" value="Genomic_DNA"/>
</dbReference>
<dbReference type="GO" id="GO:0022857">
    <property type="term" value="F:transmembrane transporter activity"/>
    <property type="evidence" value="ECO:0007669"/>
    <property type="project" value="UniProtKB-UniRule"/>
</dbReference>
<dbReference type="PANTHER" id="PTHR12385">
    <property type="entry name" value="CHOLINE TRANSPORTER-LIKE (SLC FAMILY 44)"/>
    <property type="match status" value="1"/>
</dbReference>
<feature type="transmembrane region" description="Helical" evidence="6">
    <location>
        <begin position="327"/>
        <end position="346"/>
    </location>
</feature>
<organism evidence="7 8">
    <name type="scientific">Pseudo-nitzschia multistriata</name>
    <dbReference type="NCBI Taxonomy" id="183589"/>
    <lineage>
        <taxon>Eukaryota</taxon>
        <taxon>Sar</taxon>
        <taxon>Stramenopiles</taxon>
        <taxon>Ochrophyta</taxon>
        <taxon>Bacillariophyta</taxon>
        <taxon>Bacillariophyceae</taxon>
        <taxon>Bacillariophycidae</taxon>
        <taxon>Bacillariales</taxon>
        <taxon>Bacillariaceae</taxon>
        <taxon>Pseudo-nitzschia</taxon>
    </lineage>
</organism>
<accession>A0A448YZD9</accession>
<dbReference type="Pfam" id="PF04515">
    <property type="entry name" value="Choline_transpo"/>
    <property type="match status" value="1"/>
</dbReference>
<feature type="transmembrane region" description="Helical" evidence="6">
    <location>
        <begin position="114"/>
        <end position="136"/>
    </location>
</feature>
<keyword evidence="3 6" id="KW-0812">Transmembrane</keyword>
<reference evidence="7 8" key="1">
    <citation type="submission" date="2019-01" db="EMBL/GenBank/DDBJ databases">
        <authorList>
            <person name="Ferrante I. M."/>
        </authorList>
    </citation>
    <scope>NUCLEOTIDE SEQUENCE [LARGE SCALE GENOMIC DNA]</scope>
    <source>
        <strain evidence="7 8">B856</strain>
    </source>
</reference>
<protein>
    <recommendedName>
        <fullName evidence="6">Choline transporter-like protein</fullName>
    </recommendedName>
</protein>
<comment type="similarity">
    <text evidence="2 6">Belongs to the CTL (choline transporter-like) family.</text>
</comment>
<evidence type="ECO:0000313" key="7">
    <source>
        <dbReference type="EMBL" id="VEU35124.1"/>
    </source>
</evidence>